<organism evidence="6 7">
    <name type="scientific">Agrobacterium tumefaciens</name>
    <dbReference type="NCBI Taxonomy" id="358"/>
    <lineage>
        <taxon>Bacteria</taxon>
        <taxon>Pseudomonadati</taxon>
        <taxon>Pseudomonadota</taxon>
        <taxon>Alphaproteobacteria</taxon>
        <taxon>Hyphomicrobiales</taxon>
        <taxon>Rhizobiaceae</taxon>
        <taxon>Rhizobium/Agrobacterium group</taxon>
        <taxon>Agrobacterium</taxon>
        <taxon>Agrobacterium tumefaciens complex</taxon>
    </lineage>
</organism>
<dbReference type="Pfam" id="PF00440">
    <property type="entry name" value="TetR_N"/>
    <property type="match status" value="1"/>
</dbReference>
<dbReference type="AlphaFoldDB" id="A0AAW8M1U9"/>
<name>A0AAW8M1U9_AGRTU</name>
<dbReference type="PROSITE" id="PS50977">
    <property type="entry name" value="HTH_TETR_2"/>
    <property type="match status" value="1"/>
</dbReference>
<evidence type="ECO:0000256" key="3">
    <source>
        <dbReference type="ARBA" id="ARBA00023163"/>
    </source>
</evidence>
<dbReference type="SUPFAM" id="SSF48498">
    <property type="entry name" value="Tetracyclin repressor-like, C-terminal domain"/>
    <property type="match status" value="1"/>
</dbReference>
<dbReference type="GO" id="GO:0003677">
    <property type="term" value="F:DNA binding"/>
    <property type="evidence" value="ECO:0007669"/>
    <property type="project" value="UniProtKB-UniRule"/>
</dbReference>
<feature type="DNA-binding region" description="H-T-H motif" evidence="4">
    <location>
        <begin position="56"/>
        <end position="75"/>
    </location>
</feature>
<keyword evidence="2 4" id="KW-0238">DNA-binding</keyword>
<protein>
    <submittedName>
        <fullName evidence="6">TetR/AcrR family transcriptional repressor of nem operon</fullName>
    </submittedName>
</protein>
<reference evidence="6" key="1">
    <citation type="submission" date="2023-07" db="EMBL/GenBank/DDBJ databases">
        <title>Sorghum-associated microbial communities from plants grown in Nebraska, USA.</title>
        <authorList>
            <person name="Schachtman D."/>
        </authorList>
    </citation>
    <scope>NUCLEOTIDE SEQUENCE</scope>
    <source>
        <strain evidence="6">1457</strain>
    </source>
</reference>
<accession>A0AAW8M1U9</accession>
<dbReference type="SUPFAM" id="SSF46689">
    <property type="entry name" value="Homeodomain-like"/>
    <property type="match status" value="1"/>
</dbReference>
<evidence type="ECO:0000256" key="2">
    <source>
        <dbReference type="ARBA" id="ARBA00023125"/>
    </source>
</evidence>
<sequence>MRTSHQRRHFTPQTLQFMPMIPIDQGKETQMRPTTKERLVNAGADRFRELGYSACSVQEIVDQAGVPKGSFYNHFKTKEAFAVEVVANYVASTRRDILKDSGTTPLNRIAHHFRHLLESHEKAPYNRGCLIVNLTAETSDSIPLLRETLNASLTDWIDLLSETIREGQAGGEIKSDLEPAKFARFLIDAYEGAVLRMKVSNANNALENFYSIAMSLLAAS</sequence>
<evidence type="ECO:0000313" key="6">
    <source>
        <dbReference type="EMBL" id="MDR6705261.1"/>
    </source>
</evidence>
<keyword evidence="3" id="KW-0804">Transcription</keyword>
<evidence type="ECO:0000256" key="1">
    <source>
        <dbReference type="ARBA" id="ARBA00023015"/>
    </source>
</evidence>
<evidence type="ECO:0000256" key="4">
    <source>
        <dbReference type="PROSITE-ProRule" id="PRU00335"/>
    </source>
</evidence>
<dbReference type="InterPro" id="IPR009057">
    <property type="entry name" value="Homeodomain-like_sf"/>
</dbReference>
<gene>
    <name evidence="6" type="ORF">J2W61_005136</name>
</gene>
<dbReference type="PANTHER" id="PTHR47506:SF6">
    <property type="entry name" value="HTH-TYPE TRANSCRIPTIONAL REPRESSOR NEMR"/>
    <property type="match status" value="1"/>
</dbReference>
<feature type="domain" description="HTH tetR-type" evidence="5">
    <location>
        <begin position="33"/>
        <end position="93"/>
    </location>
</feature>
<dbReference type="Proteomes" id="UP001265315">
    <property type="component" value="Unassembled WGS sequence"/>
</dbReference>
<dbReference type="InterPro" id="IPR001647">
    <property type="entry name" value="HTH_TetR"/>
</dbReference>
<dbReference type="Gene3D" id="1.10.357.10">
    <property type="entry name" value="Tetracycline Repressor, domain 2"/>
    <property type="match status" value="1"/>
</dbReference>
<dbReference type="Pfam" id="PF16925">
    <property type="entry name" value="TetR_C_13"/>
    <property type="match status" value="1"/>
</dbReference>
<dbReference type="EMBL" id="JAVDSW010000008">
    <property type="protein sequence ID" value="MDR6705261.1"/>
    <property type="molecule type" value="Genomic_DNA"/>
</dbReference>
<dbReference type="RefSeq" id="WP_234904960.1">
    <property type="nucleotide sequence ID" value="NZ_JAGIPD010000006.1"/>
</dbReference>
<dbReference type="InterPro" id="IPR011075">
    <property type="entry name" value="TetR_C"/>
</dbReference>
<evidence type="ECO:0000259" key="5">
    <source>
        <dbReference type="PROSITE" id="PS50977"/>
    </source>
</evidence>
<evidence type="ECO:0000313" key="7">
    <source>
        <dbReference type="Proteomes" id="UP001265315"/>
    </source>
</evidence>
<dbReference type="PANTHER" id="PTHR47506">
    <property type="entry name" value="TRANSCRIPTIONAL REGULATORY PROTEIN"/>
    <property type="match status" value="1"/>
</dbReference>
<proteinExistence type="predicted"/>
<dbReference type="PRINTS" id="PR00455">
    <property type="entry name" value="HTHTETR"/>
</dbReference>
<comment type="caution">
    <text evidence="6">The sequence shown here is derived from an EMBL/GenBank/DDBJ whole genome shotgun (WGS) entry which is preliminary data.</text>
</comment>
<dbReference type="GeneID" id="61458380"/>
<keyword evidence="1" id="KW-0805">Transcription regulation</keyword>
<dbReference type="InterPro" id="IPR036271">
    <property type="entry name" value="Tet_transcr_reg_TetR-rel_C_sf"/>
</dbReference>